<dbReference type="EMBL" id="CP013421">
    <property type="protein sequence ID" value="AOJ77038.1"/>
    <property type="molecule type" value="Genomic_DNA"/>
</dbReference>
<organism evidence="1 2">
    <name type="scientific">Burkholderia ubonensis</name>
    <dbReference type="NCBI Taxonomy" id="101571"/>
    <lineage>
        <taxon>Bacteria</taxon>
        <taxon>Pseudomonadati</taxon>
        <taxon>Pseudomonadota</taxon>
        <taxon>Betaproteobacteria</taxon>
        <taxon>Burkholderiales</taxon>
        <taxon>Burkholderiaceae</taxon>
        <taxon>Burkholderia</taxon>
        <taxon>Burkholderia cepacia complex</taxon>
    </lineage>
</organism>
<sequence>MTEQPAIDADALRLASAIAAAHVRITAADILRYTHCSEARASQLRRRVLSMADIDAPAVIDSETVDAVAPSRPRLLHSLPTRVA</sequence>
<gene>
    <name evidence="1" type="ORF">WJ35_18605</name>
</gene>
<dbReference type="Proteomes" id="UP000243680">
    <property type="component" value="Chromosome 3"/>
</dbReference>
<accession>A0A1B4LIX5</accession>
<name>A0A1B4LIX5_9BURK</name>
<dbReference type="AlphaFoldDB" id="A0A1B4LIX5"/>
<proteinExistence type="predicted"/>
<evidence type="ECO:0000313" key="2">
    <source>
        <dbReference type="Proteomes" id="UP000243680"/>
    </source>
</evidence>
<reference evidence="1 2" key="1">
    <citation type="submission" date="2015-12" db="EMBL/GenBank/DDBJ databases">
        <title>Diversity of Burkholderia near neighbor genomes.</title>
        <authorList>
            <person name="Sahl J."/>
            <person name="Wagner D."/>
            <person name="Keim P."/>
        </authorList>
    </citation>
    <scope>NUCLEOTIDE SEQUENCE [LARGE SCALE GENOMIC DNA]</scope>
    <source>
        <strain evidence="1 2">MSMB0783</strain>
    </source>
</reference>
<evidence type="ECO:0000313" key="1">
    <source>
        <dbReference type="EMBL" id="AOJ77038.1"/>
    </source>
</evidence>
<protein>
    <submittedName>
        <fullName evidence="1">Uncharacterized protein</fullName>
    </submittedName>
</protein>